<keyword evidence="1" id="KW-0472">Membrane</keyword>
<name>A0A6J5RQC9_9CAUD</name>
<protein>
    <submittedName>
        <fullName evidence="2">Uncharacterized protein</fullName>
    </submittedName>
</protein>
<keyword evidence="1" id="KW-1133">Transmembrane helix</keyword>
<evidence type="ECO:0000313" key="2">
    <source>
        <dbReference type="EMBL" id="CAB4196487.1"/>
    </source>
</evidence>
<keyword evidence="1" id="KW-0812">Transmembrane</keyword>
<feature type="transmembrane region" description="Helical" evidence="1">
    <location>
        <begin position="79"/>
        <end position="100"/>
    </location>
</feature>
<organism evidence="2">
    <name type="scientific">uncultured Caudovirales phage</name>
    <dbReference type="NCBI Taxonomy" id="2100421"/>
    <lineage>
        <taxon>Viruses</taxon>
        <taxon>Duplodnaviria</taxon>
        <taxon>Heunggongvirae</taxon>
        <taxon>Uroviricota</taxon>
        <taxon>Caudoviricetes</taxon>
        <taxon>Peduoviridae</taxon>
        <taxon>Maltschvirus</taxon>
        <taxon>Maltschvirus maltsch</taxon>
    </lineage>
</organism>
<proteinExistence type="predicted"/>
<evidence type="ECO:0000256" key="1">
    <source>
        <dbReference type="SAM" id="Phobius"/>
    </source>
</evidence>
<accession>A0A6J5RQC9</accession>
<reference evidence="2" key="1">
    <citation type="submission" date="2020-05" db="EMBL/GenBank/DDBJ databases">
        <authorList>
            <person name="Chiriac C."/>
            <person name="Salcher M."/>
            <person name="Ghai R."/>
            <person name="Kavagutti S V."/>
        </authorList>
    </citation>
    <scope>NUCLEOTIDE SEQUENCE</scope>
</reference>
<dbReference type="EMBL" id="LR797252">
    <property type="protein sequence ID" value="CAB4196487.1"/>
    <property type="molecule type" value="Genomic_DNA"/>
</dbReference>
<feature type="transmembrane region" description="Helical" evidence="1">
    <location>
        <begin position="46"/>
        <end position="67"/>
    </location>
</feature>
<gene>
    <name evidence="2" type="ORF">UFOVP1290_7</name>
</gene>
<sequence>METLQALLSWQFILFGLCVFAVVFILRTIMEYMLRNFKVVAKKSRLWNELMLPIAPPIIGVVMSMFGKSLPYPENLTTFGGKIEFGLVAGLLSGLIYRVVKSFIASKITPPNKDVETQDKI</sequence>
<feature type="transmembrane region" description="Helical" evidence="1">
    <location>
        <begin position="6"/>
        <end position="26"/>
    </location>
</feature>